<protein>
    <submittedName>
        <fullName evidence="1">10754_t:CDS:1</fullName>
    </submittedName>
</protein>
<organism evidence="1 2">
    <name type="scientific">Scutellospora calospora</name>
    <dbReference type="NCBI Taxonomy" id="85575"/>
    <lineage>
        <taxon>Eukaryota</taxon>
        <taxon>Fungi</taxon>
        <taxon>Fungi incertae sedis</taxon>
        <taxon>Mucoromycota</taxon>
        <taxon>Glomeromycotina</taxon>
        <taxon>Glomeromycetes</taxon>
        <taxon>Diversisporales</taxon>
        <taxon>Gigasporaceae</taxon>
        <taxon>Scutellospora</taxon>
    </lineage>
</organism>
<proteinExistence type="predicted"/>
<keyword evidence="2" id="KW-1185">Reference proteome</keyword>
<dbReference type="Proteomes" id="UP000789860">
    <property type="component" value="Unassembled WGS sequence"/>
</dbReference>
<name>A0ACA9MUG6_9GLOM</name>
<dbReference type="EMBL" id="CAJVPM010015784">
    <property type="protein sequence ID" value="CAG8610091.1"/>
    <property type="molecule type" value="Genomic_DNA"/>
</dbReference>
<evidence type="ECO:0000313" key="2">
    <source>
        <dbReference type="Proteomes" id="UP000789860"/>
    </source>
</evidence>
<accession>A0ACA9MUG6</accession>
<gene>
    <name evidence="1" type="ORF">SCALOS_LOCUS7255</name>
</gene>
<comment type="caution">
    <text evidence="1">The sequence shown here is derived from an EMBL/GenBank/DDBJ whole genome shotgun (WGS) entry which is preliminary data.</text>
</comment>
<sequence length="164" mass="19421">MGKKVLCICTFCLQETNNNGKFLSISSRTRHRKREKNIQNTFIISNNISENIFNSQINTISMEDIEKTINQNMEGIEKTISQSNDNIEQSNIESQSNDNIEQNLENEEFFEIEELGRELEELGENELEELERELEELEEEEELEELERELEELEKEELENEELE</sequence>
<feature type="non-terminal residue" evidence="1">
    <location>
        <position position="164"/>
    </location>
</feature>
<evidence type="ECO:0000313" key="1">
    <source>
        <dbReference type="EMBL" id="CAG8610091.1"/>
    </source>
</evidence>
<reference evidence="1" key="1">
    <citation type="submission" date="2021-06" db="EMBL/GenBank/DDBJ databases">
        <authorList>
            <person name="Kallberg Y."/>
            <person name="Tangrot J."/>
            <person name="Rosling A."/>
        </authorList>
    </citation>
    <scope>NUCLEOTIDE SEQUENCE</scope>
    <source>
        <strain evidence="1">AU212A</strain>
    </source>
</reference>